<dbReference type="AlphaFoldDB" id="A0A915D5H8"/>
<organism evidence="2 3">
    <name type="scientific">Ditylenchus dipsaci</name>
    <dbReference type="NCBI Taxonomy" id="166011"/>
    <lineage>
        <taxon>Eukaryota</taxon>
        <taxon>Metazoa</taxon>
        <taxon>Ecdysozoa</taxon>
        <taxon>Nematoda</taxon>
        <taxon>Chromadorea</taxon>
        <taxon>Rhabditida</taxon>
        <taxon>Tylenchina</taxon>
        <taxon>Tylenchomorpha</taxon>
        <taxon>Sphaerularioidea</taxon>
        <taxon>Anguinidae</taxon>
        <taxon>Anguininae</taxon>
        <taxon>Ditylenchus</taxon>
    </lineage>
</organism>
<name>A0A915D5H8_9BILA</name>
<feature type="region of interest" description="Disordered" evidence="1">
    <location>
        <begin position="339"/>
        <end position="377"/>
    </location>
</feature>
<protein>
    <submittedName>
        <fullName evidence="3">Uncharacterized protein</fullName>
    </submittedName>
</protein>
<feature type="compositionally biased region" description="Basic and acidic residues" evidence="1">
    <location>
        <begin position="363"/>
        <end position="377"/>
    </location>
</feature>
<evidence type="ECO:0000313" key="3">
    <source>
        <dbReference type="WBParaSite" id="jg1579.2"/>
    </source>
</evidence>
<proteinExistence type="predicted"/>
<evidence type="ECO:0000313" key="2">
    <source>
        <dbReference type="Proteomes" id="UP000887574"/>
    </source>
</evidence>
<dbReference type="Proteomes" id="UP000887574">
    <property type="component" value="Unplaced"/>
</dbReference>
<feature type="region of interest" description="Disordered" evidence="1">
    <location>
        <begin position="106"/>
        <end position="128"/>
    </location>
</feature>
<evidence type="ECO:0000256" key="1">
    <source>
        <dbReference type="SAM" id="MobiDB-lite"/>
    </source>
</evidence>
<feature type="compositionally biased region" description="Low complexity" evidence="1">
    <location>
        <begin position="58"/>
        <end position="72"/>
    </location>
</feature>
<sequence>MPAPLPNNTKKIRPCCLYKYPEWIQDVLYSVGAVGTSAGTSQSTTGSGGSCASHHHTTTSAASTQRASSPASMRDAYSHHRLQPTKESSIAINGYQHLDGSKDMSNTCLNGHATPPNMKKNGYSNASPTYIPIPNQRNDRHSSFLLKKALANRINPVALKMAKKYQQTALTKKQVILSQQAALLHMSTIPRVYVHLLLLLKIKLRQNVSLPLPLRICPLLSWSIQPGIEIVMAGPVTGLTYLPSYYSTSTLPCTSNATSTIQHQRPRSLSAVRSVTFAERVEVQVDDFNTRFLKHLIQNGSVTATDSKIIEEEPENEHKSVDDQTSLNFGVEMLKLLNSPSESNSSSHDHSSSDDSPITTKIINERLGVEDDPDHLF</sequence>
<dbReference type="WBParaSite" id="jg1579.2">
    <property type="protein sequence ID" value="jg1579.2"/>
    <property type="gene ID" value="jg1579"/>
</dbReference>
<keyword evidence="2" id="KW-1185">Reference proteome</keyword>
<accession>A0A915D5H8</accession>
<feature type="region of interest" description="Disordered" evidence="1">
    <location>
        <begin position="37"/>
        <end position="89"/>
    </location>
</feature>
<reference evidence="3" key="1">
    <citation type="submission" date="2022-11" db="UniProtKB">
        <authorList>
            <consortium name="WormBaseParasite"/>
        </authorList>
    </citation>
    <scope>IDENTIFICATION</scope>
</reference>